<gene>
    <name evidence="3" type="ORF">TbgDal_VII3560</name>
</gene>
<evidence type="ECO:0000256" key="1">
    <source>
        <dbReference type="PROSITE-ProRule" id="PRU00221"/>
    </source>
</evidence>
<proteinExistence type="predicted"/>
<dbReference type="SUPFAM" id="SSF50978">
    <property type="entry name" value="WD40 repeat-like"/>
    <property type="match status" value="1"/>
</dbReference>
<dbReference type="InterPro" id="IPR001680">
    <property type="entry name" value="WD40_rpt"/>
</dbReference>
<feature type="region of interest" description="Disordered" evidence="2">
    <location>
        <begin position="860"/>
        <end position="897"/>
    </location>
</feature>
<dbReference type="Proteomes" id="UP000002316">
    <property type="component" value="Chromosome 7"/>
</dbReference>
<feature type="repeat" description="WD" evidence="1">
    <location>
        <begin position="401"/>
        <end position="442"/>
    </location>
</feature>
<keyword evidence="1" id="KW-0853">WD repeat</keyword>
<dbReference type="InterPro" id="IPR015943">
    <property type="entry name" value="WD40/YVTN_repeat-like_dom_sf"/>
</dbReference>
<feature type="compositionally biased region" description="Polar residues" evidence="2">
    <location>
        <begin position="141"/>
        <end position="159"/>
    </location>
</feature>
<organism evidence="3 4">
    <name type="scientific">Trypanosoma brucei gambiense (strain MHOM/CI/86/DAL972)</name>
    <dbReference type="NCBI Taxonomy" id="679716"/>
    <lineage>
        <taxon>Eukaryota</taxon>
        <taxon>Discoba</taxon>
        <taxon>Euglenozoa</taxon>
        <taxon>Kinetoplastea</taxon>
        <taxon>Metakinetoplastina</taxon>
        <taxon>Trypanosomatida</taxon>
        <taxon>Trypanosomatidae</taxon>
        <taxon>Trypanosoma</taxon>
    </lineage>
</organism>
<dbReference type="PANTHER" id="PTHR45333:SF1">
    <property type="entry name" value="CHROMOSOME UNDETERMINED SCAFFOLD_625, WHOLE GENOME SHOTGUN SEQUENCE"/>
    <property type="match status" value="1"/>
</dbReference>
<evidence type="ECO:0000256" key="2">
    <source>
        <dbReference type="SAM" id="MobiDB-lite"/>
    </source>
</evidence>
<dbReference type="KEGG" id="tbg:TbgDal_VII3560"/>
<evidence type="ECO:0000313" key="4">
    <source>
        <dbReference type="Proteomes" id="UP000002316"/>
    </source>
</evidence>
<dbReference type="PROSITE" id="PS50082">
    <property type="entry name" value="WD_REPEATS_2"/>
    <property type="match status" value="1"/>
</dbReference>
<dbReference type="InterPro" id="IPR036322">
    <property type="entry name" value="WD40_repeat_dom_sf"/>
</dbReference>
<evidence type="ECO:0000313" key="3">
    <source>
        <dbReference type="EMBL" id="CBH12416.1"/>
    </source>
</evidence>
<reference evidence="4" key="1">
    <citation type="journal article" date="2010" name="PLoS Negl. Trop. Dis.">
        <title>The genome sequence of Trypanosoma brucei gambiense, causative agent of chronic human african trypanosomiasis.</title>
        <authorList>
            <person name="Jackson A.P."/>
            <person name="Sanders M."/>
            <person name="Berry A."/>
            <person name="McQuillan J."/>
            <person name="Aslett M.A."/>
            <person name="Quail M.A."/>
            <person name="Chukualim B."/>
            <person name="Capewell P."/>
            <person name="MacLeod A."/>
            <person name="Melville S.E."/>
            <person name="Gibson W."/>
            <person name="Barry J.D."/>
            <person name="Berriman M."/>
            <person name="Hertz-Fowler C."/>
        </authorList>
    </citation>
    <scope>NUCLEOTIDE SEQUENCE [LARGE SCALE GENOMIC DNA]</scope>
    <source>
        <strain evidence="4">MHOM/CI/86/DAL972</strain>
    </source>
</reference>
<accession>C9ZSN2</accession>
<dbReference type="VEuPathDB" id="TriTrypDB:Tbg972.7.3560"/>
<feature type="region of interest" description="Disordered" evidence="2">
    <location>
        <begin position="314"/>
        <end position="333"/>
    </location>
</feature>
<protein>
    <submittedName>
        <fullName evidence="3">Uncharacterized protein</fullName>
    </submittedName>
</protein>
<dbReference type="SMART" id="SM00320">
    <property type="entry name" value="WD40"/>
    <property type="match status" value="4"/>
</dbReference>
<dbReference type="OrthoDB" id="4869960at2759"/>
<dbReference type="GeneID" id="23862547"/>
<dbReference type="PROSITE" id="PS50294">
    <property type="entry name" value="WD_REPEATS_REGION"/>
    <property type="match status" value="1"/>
</dbReference>
<dbReference type="RefSeq" id="XP_011774697.1">
    <property type="nucleotide sequence ID" value="XM_011776395.1"/>
</dbReference>
<name>C9ZSN2_TRYB9</name>
<sequence>MDGQRATKGVGHASDWAELRRALFNVHLLLALQEGSVTQPPGEEKVVPSREASQPLLERDCGMNRVQSVSLMTLELEDSTDALHSQCLEKHEEKRGVCRALPLPPLRWAVPSHRQRLAALEKERRRRQRKNAAAEGKLNMLGNTLGSGDTRQPSSITGSSATAKVMELDKNVMKEDLQDGTASPAHSTRSSLTRTGDHSECESSQDTYTAAFASVDDHCPREMPSFRLSSGSDNSDCQTLSRTISTLSVRKTLAPVHEGHRCASVYRVLGAGSSLSEDTTAHMAQTEVEQICSGEAEPYTSYLFSPVVRVVDLSEGRSSPTPPGGNEDRMAPDGDLEMKDGCTRVSFSPNGECYVVGTRRGFLWLFTTGSPPGQNNIYGYGDEKGGGVCLDEEPPVEPLKLQAHGGPVTDVTFNDVGTLFASAGGDACVILWNQRTRLKVRRINTGGGVPTLVRFVPENNNYLLVSLMQHRLLRLYNTSTGRPVTRRGAEMRIEASTVAVHFCADPFLFIGDTSGTVSMWRYYLGCEHTCAMCPLEPRRSGEWREGRASSPAVTGLLPHGVASGASSTKGSIKERCCQVPAVMVENQPCFEKAGSLLLEKGTPVGALAVSTMTQEQLRYLKRAQRIGWKIPKRGLFGKLTEGILSEALNRNNSSESPGEMDASDCSKLMCAVMLLASLPCDRMAVLCIQAKAEDTREYTLVPMLVVDRACRIRHMSTGAAFCTDNVRSPTFTSTCEEGFVQIIACTAARMLPVAKEETAAMGSSAVVTPWAVMATLPVPCGGSPSSLAWSPDMRILTAVTEEGMVYQWRRVQLHQGTTVNEDINRDADDGLRASTTRDEVDEWRRHFEREKKRQLHRYRARKNAANQLEDTSRPYGGLNAGSGSRTSVVQSLCHASN</sequence>
<dbReference type="AlphaFoldDB" id="C9ZSN2"/>
<feature type="region of interest" description="Disordered" evidence="2">
    <location>
        <begin position="120"/>
        <end position="159"/>
    </location>
</feature>
<feature type="region of interest" description="Disordered" evidence="2">
    <location>
        <begin position="176"/>
        <end position="205"/>
    </location>
</feature>
<dbReference type="PANTHER" id="PTHR45333">
    <property type="entry name" value="MEMBRANE PROTEIN-RELATED"/>
    <property type="match status" value="1"/>
</dbReference>
<dbReference type="Gene3D" id="2.130.10.10">
    <property type="entry name" value="YVTN repeat-like/Quinoprotein amine dehydrogenase"/>
    <property type="match status" value="1"/>
</dbReference>
<dbReference type="Pfam" id="PF00400">
    <property type="entry name" value="WD40"/>
    <property type="match status" value="1"/>
</dbReference>
<feature type="compositionally biased region" description="Polar residues" evidence="2">
    <location>
        <begin position="180"/>
        <end position="194"/>
    </location>
</feature>
<feature type="compositionally biased region" description="Polar residues" evidence="2">
    <location>
        <begin position="881"/>
        <end position="897"/>
    </location>
</feature>
<dbReference type="EMBL" id="FN554970">
    <property type="protein sequence ID" value="CBH12416.1"/>
    <property type="molecule type" value="Genomic_DNA"/>
</dbReference>